<protein>
    <submittedName>
        <fullName evidence="1">Uncharacterized protein</fullName>
    </submittedName>
</protein>
<dbReference type="Gene3D" id="6.20.20.10">
    <property type="match status" value="1"/>
</dbReference>
<dbReference type="EMBL" id="LAZR01010104">
    <property type="protein sequence ID" value="KKM68801.1"/>
    <property type="molecule type" value="Genomic_DNA"/>
</dbReference>
<organism evidence="1">
    <name type="scientific">marine sediment metagenome</name>
    <dbReference type="NCBI Taxonomy" id="412755"/>
    <lineage>
        <taxon>unclassified sequences</taxon>
        <taxon>metagenomes</taxon>
        <taxon>ecological metagenomes</taxon>
    </lineage>
</organism>
<proteinExistence type="predicted"/>
<sequence>MMNTTNLGGNMYRIESIKGILKLVSEFPDDIIAKKIDDFYFPEVSCPECAGKGIIYSDGFSKNPEICEECQGNAKIKYQREEDNIC</sequence>
<dbReference type="AlphaFoldDB" id="A0A0F9K2C0"/>
<comment type="caution">
    <text evidence="1">The sequence shown here is derived from an EMBL/GenBank/DDBJ whole genome shotgun (WGS) entry which is preliminary data.</text>
</comment>
<name>A0A0F9K2C0_9ZZZZ</name>
<reference evidence="1" key="1">
    <citation type="journal article" date="2015" name="Nature">
        <title>Complex archaea that bridge the gap between prokaryotes and eukaryotes.</title>
        <authorList>
            <person name="Spang A."/>
            <person name="Saw J.H."/>
            <person name="Jorgensen S.L."/>
            <person name="Zaremba-Niedzwiedzka K."/>
            <person name="Martijn J."/>
            <person name="Lind A.E."/>
            <person name="van Eijk R."/>
            <person name="Schleper C."/>
            <person name="Guy L."/>
            <person name="Ettema T.J."/>
        </authorList>
    </citation>
    <scope>NUCLEOTIDE SEQUENCE</scope>
</reference>
<evidence type="ECO:0000313" key="1">
    <source>
        <dbReference type="EMBL" id="KKM68801.1"/>
    </source>
</evidence>
<gene>
    <name evidence="1" type="ORF">LCGC14_1457250</name>
</gene>
<accession>A0A0F9K2C0</accession>